<dbReference type="Pfam" id="PF04267">
    <property type="entry name" value="SoxD"/>
    <property type="match status" value="1"/>
</dbReference>
<dbReference type="GO" id="GO:0008115">
    <property type="term" value="F:sarcosine oxidase activity"/>
    <property type="evidence" value="ECO:0007669"/>
    <property type="project" value="InterPro"/>
</dbReference>
<organism evidence="1 2">
    <name type="scientific">Gimesia panareensis</name>
    <dbReference type="NCBI Taxonomy" id="2527978"/>
    <lineage>
        <taxon>Bacteria</taxon>
        <taxon>Pseudomonadati</taxon>
        <taxon>Planctomycetota</taxon>
        <taxon>Planctomycetia</taxon>
        <taxon>Planctomycetales</taxon>
        <taxon>Planctomycetaceae</taxon>
        <taxon>Gimesia</taxon>
    </lineage>
</organism>
<gene>
    <name evidence="1" type="ORF">Pan153_51320</name>
</gene>
<sequence length="88" mass="10211">MKIIDCPVNGPRPLQEFHFGGEVRTMPDPAKVADAEWADYVFHRSGEPAVKQEWWYHVPSGVWFIAERDNRTDQFVRTYLYGEGPADE</sequence>
<dbReference type="OrthoDB" id="7159274at2"/>
<proteinExistence type="predicted"/>
<reference evidence="1 2" key="1">
    <citation type="submission" date="2019-02" db="EMBL/GenBank/DDBJ databases">
        <title>Deep-cultivation of Planctomycetes and their phenomic and genomic characterization uncovers novel biology.</title>
        <authorList>
            <person name="Wiegand S."/>
            <person name="Jogler M."/>
            <person name="Boedeker C."/>
            <person name="Pinto D."/>
            <person name="Vollmers J."/>
            <person name="Rivas-Marin E."/>
            <person name="Kohn T."/>
            <person name="Peeters S.H."/>
            <person name="Heuer A."/>
            <person name="Rast P."/>
            <person name="Oberbeckmann S."/>
            <person name="Bunk B."/>
            <person name="Jeske O."/>
            <person name="Meyerdierks A."/>
            <person name="Storesund J.E."/>
            <person name="Kallscheuer N."/>
            <person name="Luecker S."/>
            <person name="Lage O.M."/>
            <person name="Pohl T."/>
            <person name="Merkel B.J."/>
            <person name="Hornburger P."/>
            <person name="Mueller R.-W."/>
            <person name="Bruemmer F."/>
            <person name="Labrenz M."/>
            <person name="Spormann A.M."/>
            <person name="Op den Camp H."/>
            <person name="Overmann J."/>
            <person name="Amann R."/>
            <person name="Jetten M.S.M."/>
            <person name="Mascher T."/>
            <person name="Medema M.H."/>
            <person name="Devos D.P."/>
            <person name="Kaster A.-K."/>
            <person name="Ovreas L."/>
            <person name="Rohde M."/>
            <person name="Galperin M.Y."/>
            <person name="Jogler C."/>
        </authorList>
    </citation>
    <scope>NUCLEOTIDE SEQUENCE [LARGE SCALE GENOMIC DNA]</scope>
    <source>
        <strain evidence="1 2">Pan153</strain>
    </source>
</reference>
<dbReference type="InterPro" id="IPR038561">
    <property type="entry name" value="SoxD_sf"/>
</dbReference>
<dbReference type="GO" id="GO:0046653">
    <property type="term" value="P:tetrahydrofolate metabolic process"/>
    <property type="evidence" value="ECO:0007669"/>
    <property type="project" value="InterPro"/>
</dbReference>
<evidence type="ECO:0000313" key="1">
    <source>
        <dbReference type="EMBL" id="QDV20457.1"/>
    </source>
</evidence>
<accession>A0A518FVT0</accession>
<dbReference type="EMBL" id="CP036317">
    <property type="protein sequence ID" value="QDV20457.1"/>
    <property type="molecule type" value="Genomic_DNA"/>
</dbReference>
<dbReference type="AlphaFoldDB" id="A0A518FVT0"/>
<name>A0A518FVT0_9PLAN</name>
<dbReference type="InterPro" id="IPR006279">
    <property type="entry name" value="SoxD"/>
</dbReference>
<protein>
    <submittedName>
        <fullName evidence="1">Sarcosine oxidase, delta subunit family</fullName>
    </submittedName>
</protein>
<evidence type="ECO:0000313" key="2">
    <source>
        <dbReference type="Proteomes" id="UP000320839"/>
    </source>
</evidence>
<dbReference type="RefSeq" id="WP_145458657.1">
    <property type="nucleotide sequence ID" value="NZ_CP036317.1"/>
</dbReference>
<dbReference type="Proteomes" id="UP000320839">
    <property type="component" value="Chromosome"/>
</dbReference>
<dbReference type="Gene3D" id="3.30.2270.10">
    <property type="entry name" value="Folate-binding superfamily"/>
    <property type="match status" value="1"/>
</dbReference>